<accession>A0A179H7U6</accession>
<gene>
    <name evidence="2" type="ORF">VFPFJ_08030</name>
</gene>
<proteinExistence type="predicted"/>
<protein>
    <submittedName>
        <fullName evidence="2">NADH-ubiquinone oxidoreductase-F iron-sulfur binding region domain-containing protein</fullName>
    </submittedName>
</protein>
<dbReference type="EMBL" id="LSBI01000007">
    <property type="protein sequence ID" value="OAQ85641.1"/>
    <property type="molecule type" value="Genomic_DNA"/>
</dbReference>
<feature type="region of interest" description="Disordered" evidence="1">
    <location>
        <begin position="1"/>
        <end position="25"/>
    </location>
</feature>
<dbReference type="Proteomes" id="UP000078340">
    <property type="component" value="Unassembled WGS sequence"/>
</dbReference>
<evidence type="ECO:0000256" key="1">
    <source>
        <dbReference type="SAM" id="MobiDB-lite"/>
    </source>
</evidence>
<organism evidence="2 3">
    <name type="scientific">Purpureocillium lilacinum</name>
    <name type="common">Paecilomyces lilacinus</name>
    <dbReference type="NCBI Taxonomy" id="33203"/>
    <lineage>
        <taxon>Eukaryota</taxon>
        <taxon>Fungi</taxon>
        <taxon>Dikarya</taxon>
        <taxon>Ascomycota</taxon>
        <taxon>Pezizomycotina</taxon>
        <taxon>Sordariomycetes</taxon>
        <taxon>Hypocreomycetidae</taxon>
        <taxon>Hypocreales</taxon>
        <taxon>Ophiocordycipitaceae</taxon>
        <taxon>Purpureocillium</taxon>
    </lineage>
</organism>
<evidence type="ECO:0000313" key="3">
    <source>
        <dbReference type="Proteomes" id="UP000078340"/>
    </source>
</evidence>
<evidence type="ECO:0000313" key="2">
    <source>
        <dbReference type="EMBL" id="OAQ85641.1"/>
    </source>
</evidence>
<sequence>MAMERDPFLHHSCRTGKGDQQATSDAQIGPPCVPCVVGSSRLARLCTAILKRGSNYAAAVTVSLLSNRHRSGPQGRSVFEPMSTVTGVAACTEPPIRSGSIARQVDETATVTAMAMSLGPGEVLGSKLGQMRCVRHTSSFDAGTWDRGWVEVEVSSPGQTLQQQGTCPGTLCVYGGSLLPESCHVQMDTGGSPCR</sequence>
<comment type="caution">
    <text evidence="2">The sequence shown here is derived from an EMBL/GenBank/DDBJ whole genome shotgun (WGS) entry which is preliminary data.</text>
</comment>
<keyword evidence="2" id="KW-0830">Ubiquinone</keyword>
<name>A0A179H7U6_PURLI</name>
<dbReference type="AlphaFoldDB" id="A0A179H7U6"/>
<reference evidence="2 3" key="1">
    <citation type="submission" date="2016-02" db="EMBL/GenBank/DDBJ databases">
        <title>Biosynthesis of antibiotic leucinostatins and their inhibition on Phytophthora in bio-control Purpureocillium lilacinum.</title>
        <authorList>
            <person name="Wang G."/>
            <person name="Liu Z."/>
            <person name="Lin R."/>
            <person name="Li E."/>
            <person name="Mao Z."/>
            <person name="Ling J."/>
            <person name="Yin W."/>
            <person name="Xie B."/>
        </authorList>
    </citation>
    <scope>NUCLEOTIDE SEQUENCE [LARGE SCALE GENOMIC DNA]</scope>
    <source>
        <strain evidence="2">PLFJ-1</strain>
    </source>
</reference>